<proteinExistence type="predicted"/>
<dbReference type="SUPFAM" id="SSF53756">
    <property type="entry name" value="UDP-Glycosyltransferase/glycogen phosphorylase"/>
    <property type="match status" value="1"/>
</dbReference>
<dbReference type="Proteomes" id="UP001431235">
    <property type="component" value="Unassembled WGS sequence"/>
</dbReference>
<dbReference type="InterPro" id="IPR002213">
    <property type="entry name" value="UDP_glucos_trans"/>
</dbReference>
<dbReference type="PANTHER" id="PTHR48050">
    <property type="entry name" value="STEROL 3-BETA-GLUCOSYLTRANSFERASE"/>
    <property type="match status" value="1"/>
</dbReference>
<dbReference type="PANTHER" id="PTHR48050:SF13">
    <property type="entry name" value="STEROL 3-BETA-GLUCOSYLTRANSFERASE UGT80A2"/>
    <property type="match status" value="1"/>
</dbReference>
<evidence type="ECO:0000259" key="1">
    <source>
        <dbReference type="Pfam" id="PF06722"/>
    </source>
</evidence>
<organism evidence="2 3">
    <name type="scientific">Stenotrophomonas mori</name>
    <dbReference type="NCBI Taxonomy" id="2871096"/>
    <lineage>
        <taxon>Bacteria</taxon>
        <taxon>Pseudomonadati</taxon>
        <taxon>Pseudomonadota</taxon>
        <taxon>Gammaproteobacteria</taxon>
        <taxon>Lysobacterales</taxon>
        <taxon>Lysobacteraceae</taxon>
        <taxon>Stenotrophomonas</taxon>
    </lineage>
</organism>
<feature type="domain" description="Erythromycin biosynthesis protein CIII-like C-terminal" evidence="1">
    <location>
        <begin position="289"/>
        <end position="387"/>
    </location>
</feature>
<sequence>MKFVVVTYGTEGDTRPLAALCHALIAAGHEALLLADGGTLASARALGIPHAALSGDIRAALMPGQALSAAVREKGGFNHTARALAKIANAQASAWMEQVLEATAACDALIVSGLAAFVGLSVAERRGIRAIGTGLIPITPTSAFPSPFLPPRAVPRVLNRTSQRIVNALLWTAFRRAVNQARVRVCGLPPRWRVWTEHPMLYGVSPSLLPTPADWPANARICGQWNVPESGWSPPPDLVDFLAAGEAPLYIGFGSMAGFSRNAFLERMVEAVGSRRALFFPGWSGMEGAGLPGNFHTIAEVPHGWLFPRVSTVVHHGGSGTTHSAARAGVPSVVLPFAGDQFFWADRLQRLGVAAAAGPGRDVSGARLAAALARAGQPDMRARARALGGRLAQEDGTAVAVAAIAALMGGRG</sequence>
<reference evidence="2 3" key="1">
    <citation type="submission" date="2021-08" db="EMBL/GenBank/DDBJ databases">
        <title>Novel members of of the genus Stenotrophomonas from differernt environment.</title>
        <authorList>
            <person name="Deng Y."/>
        </authorList>
    </citation>
    <scope>NUCLEOTIDE SEQUENCE [LARGE SCALE GENOMIC DNA]</scope>
    <source>
        <strain evidence="2 3">CPCC 101365</strain>
    </source>
</reference>
<evidence type="ECO:0000313" key="2">
    <source>
        <dbReference type="EMBL" id="MCL7713408.1"/>
    </source>
</evidence>
<dbReference type="CDD" id="cd03784">
    <property type="entry name" value="GT1_Gtf-like"/>
    <property type="match status" value="1"/>
</dbReference>
<dbReference type="InterPro" id="IPR050426">
    <property type="entry name" value="Glycosyltransferase_28"/>
</dbReference>
<name>A0ABT0SDL3_9GAMM</name>
<evidence type="ECO:0000313" key="3">
    <source>
        <dbReference type="Proteomes" id="UP001431235"/>
    </source>
</evidence>
<dbReference type="EMBL" id="JAIKTS010000001">
    <property type="protein sequence ID" value="MCL7713408.1"/>
    <property type="molecule type" value="Genomic_DNA"/>
</dbReference>
<dbReference type="InterPro" id="IPR010610">
    <property type="entry name" value="EryCIII-like_C"/>
</dbReference>
<dbReference type="RefSeq" id="WP_250061422.1">
    <property type="nucleotide sequence ID" value="NZ_JAIKTS010000001.1"/>
</dbReference>
<gene>
    <name evidence="2" type="ORF">K5L01_01870</name>
</gene>
<accession>A0ABT0SDL3</accession>
<dbReference type="Gene3D" id="3.40.50.2000">
    <property type="entry name" value="Glycogen Phosphorylase B"/>
    <property type="match status" value="2"/>
</dbReference>
<dbReference type="Pfam" id="PF06722">
    <property type="entry name" value="EryCIII-like_C"/>
    <property type="match status" value="1"/>
</dbReference>
<protein>
    <submittedName>
        <fullName evidence="2">Glycosyltransferase</fullName>
    </submittedName>
</protein>
<keyword evidence="3" id="KW-1185">Reference proteome</keyword>
<comment type="caution">
    <text evidence="2">The sequence shown here is derived from an EMBL/GenBank/DDBJ whole genome shotgun (WGS) entry which is preliminary data.</text>
</comment>